<comment type="caution">
    <text evidence="3">The sequence shown here is derived from an EMBL/GenBank/DDBJ whole genome shotgun (WGS) entry which is preliminary data.</text>
</comment>
<sequence>MKAGISNKLVTMLAASILSMSLTVCVSFGQSQPETSPSAGTKAAEKPAGASTSPNPELYSAEPASLTPVQCGQCHTSIYRDLKNDGGRHKFQCDNCHTRFHAYNPVKQNWQQLMPKCSNCHVPPPHGPKITDCSGCHGNPHAPKKMAMSTLLVNSCSTCHSQPFESLKNFPSKHSKLQCQNCHTTHGYIPSCNACHKPHFQGQPFATCASECHPVHMPLQIKYKNNVDSRTCGSCHDQIHAKWSKSPSKHAKVSCASCHHTKHGYKPACTECHSLPHSKDLHAKFPLCLTCHQDAHDPPVKQSGK</sequence>
<dbReference type="EMBL" id="JAHDYS010000009">
    <property type="protein sequence ID" value="MBT1072216.1"/>
    <property type="molecule type" value="Genomic_DNA"/>
</dbReference>
<dbReference type="RefSeq" id="WP_214298898.1">
    <property type="nucleotide sequence ID" value="NZ_JAHDYS010000009.1"/>
</dbReference>
<evidence type="ECO:0000256" key="1">
    <source>
        <dbReference type="SAM" id="MobiDB-lite"/>
    </source>
</evidence>
<dbReference type="InterPro" id="IPR036280">
    <property type="entry name" value="Multihaem_cyt_sf"/>
</dbReference>
<evidence type="ECO:0000256" key="2">
    <source>
        <dbReference type="SAM" id="SignalP"/>
    </source>
</evidence>
<evidence type="ECO:0000313" key="4">
    <source>
        <dbReference type="Proteomes" id="UP000784128"/>
    </source>
</evidence>
<feature type="region of interest" description="Disordered" evidence="1">
    <location>
        <begin position="32"/>
        <end position="59"/>
    </location>
</feature>
<gene>
    <name evidence="3" type="ORF">KJB30_10500</name>
</gene>
<feature type="chain" id="PRO_5045403396" evidence="2">
    <location>
        <begin position="27"/>
        <end position="305"/>
    </location>
</feature>
<proteinExistence type="predicted"/>
<reference evidence="3 4" key="1">
    <citation type="submission" date="2021-05" db="EMBL/GenBank/DDBJ databases">
        <title>The draft genome of Geobacter chapellei DSM 13688.</title>
        <authorList>
            <person name="Xu Z."/>
            <person name="Masuda Y."/>
            <person name="Itoh H."/>
            <person name="Senoo K."/>
        </authorList>
    </citation>
    <scope>NUCLEOTIDE SEQUENCE [LARGE SCALE GENOMIC DNA]</scope>
    <source>
        <strain evidence="3 4">DSM 13688</strain>
    </source>
</reference>
<dbReference type="Gene3D" id="1.10.287.3080">
    <property type="match status" value="1"/>
</dbReference>
<evidence type="ECO:0000313" key="3">
    <source>
        <dbReference type="EMBL" id="MBT1072216.1"/>
    </source>
</evidence>
<accession>A0ABS5U987</accession>
<name>A0ABS5U987_9BACT</name>
<keyword evidence="2" id="KW-0732">Signal</keyword>
<dbReference type="Gene3D" id="3.90.10.10">
    <property type="entry name" value="Cytochrome C3"/>
    <property type="match status" value="1"/>
</dbReference>
<organism evidence="3 4">
    <name type="scientific">Pelotalea chapellei</name>
    <dbReference type="NCBI Taxonomy" id="44671"/>
    <lineage>
        <taxon>Bacteria</taxon>
        <taxon>Pseudomonadati</taxon>
        <taxon>Thermodesulfobacteriota</taxon>
        <taxon>Desulfuromonadia</taxon>
        <taxon>Geobacterales</taxon>
        <taxon>Geobacteraceae</taxon>
        <taxon>Pelotalea</taxon>
    </lineage>
</organism>
<keyword evidence="4" id="KW-1185">Reference proteome</keyword>
<dbReference type="SUPFAM" id="SSF48695">
    <property type="entry name" value="Multiheme cytochromes"/>
    <property type="match status" value="1"/>
</dbReference>
<feature type="signal peptide" evidence="2">
    <location>
        <begin position="1"/>
        <end position="26"/>
    </location>
</feature>
<protein>
    <submittedName>
        <fullName evidence="3">Cytochrome C</fullName>
    </submittedName>
</protein>
<dbReference type="Proteomes" id="UP000784128">
    <property type="component" value="Unassembled WGS sequence"/>
</dbReference>